<feature type="transmembrane region" description="Helical" evidence="1">
    <location>
        <begin position="155"/>
        <end position="177"/>
    </location>
</feature>
<organism evidence="2 3">
    <name type="scientific">Lelliottia wanjuensis</name>
    <dbReference type="NCBI Taxonomy" id="3050585"/>
    <lineage>
        <taxon>Bacteria</taxon>
        <taxon>Pseudomonadati</taxon>
        <taxon>Pseudomonadota</taxon>
        <taxon>Gammaproteobacteria</taxon>
        <taxon>Enterobacterales</taxon>
        <taxon>Enterobacteriaceae</taxon>
        <taxon>Lelliottia</taxon>
    </lineage>
</organism>
<dbReference type="Proteomes" id="UP001223214">
    <property type="component" value="Unassembled WGS sequence"/>
</dbReference>
<dbReference type="AlphaFoldDB" id="A0AAP4LBS6"/>
<evidence type="ECO:0000313" key="3">
    <source>
        <dbReference type="Proteomes" id="UP001223214"/>
    </source>
</evidence>
<accession>A0AAP4LBS6</accession>
<dbReference type="PANTHER" id="PTHR34219">
    <property type="entry name" value="IRON-REGULATED INNER MEMBRANE PROTEIN-RELATED"/>
    <property type="match status" value="1"/>
</dbReference>
<protein>
    <submittedName>
        <fullName evidence="2">PepSY-associated TM helix domain-containing protein</fullName>
    </submittedName>
</protein>
<feature type="transmembrane region" description="Helical" evidence="1">
    <location>
        <begin position="414"/>
        <end position="437"/>
    </location>
</feature>
<dbReference type="Pfam" id="PF03929">
    <property type="entry name" value="PepSY_TM"/>
    <property type="match status" value="1"/>
</dbReference>
<dbReference type="EMBL" id="JASSOM010000068">
    <property type="protein sequence ID" value="MDK9365204.1"/>
    <property type="molecule type" value="Genomic_DNA"/>
</dbReference>
<evidence type="ECO:0000256" key="1">
    <source>
        <dbReference type="SAM" id="Phobius"/>
    </source>
</evidence>
<feature type="transmembrane region" description="Helical" evidence="1">
    <location>
        <begin position="20"/>
        <end position="41"/>
    </location>
</feature>
<feature type="transmembrane region" description="Helical" evidence="1">
    <location>
        <begin position="197"/>
        <end position="219"/>
    </location>
</feature>
<dbReference type="PANTHER" id="PTHR34219:SF1">
    <property type="entry name" value="PEPSY DOMAIN-CONTAINING PROTEIN"/>
    <property type="match status" value="1"/>
</dbReference>
<keyword evidence="1" id="KW-0812">Transmembrane</keyword>
<keyword evidence="1" id="KW-0472">Membrane</keyword>
<feature type="transmembrane region" description="Helical" evidence="1">
    <location>
        <begin position="354"/>
        <end position="379"/>
    </location>
</feature>
<keyword evidence="3" id="KW-1185">Reference proteome</keyword>
<gene>
    <name evidence="2" type="ORF">QQF32_18585</name>
</gene>
<comment type="caution">
    <text evidence="2">The sequence shown here is derived from an EMBL/GenBank/DDBJ whole genome shotgun (WGS) entry which is preliminary data.</text>
</comment>
<name>A0AAP4LBS6_9ENTR</name>
<evidence type="ECO:0000313" key="2">
    <source>
        <dbReference type="EMBL" id="MDK9365204.1"/>
    </source>
</evidence>
<sequence length="455" mass="50647">MTVSTPRAAWGNLLRRLHFYIGLFVGPFIFFAALTGTLYVATPQLESMLYKHALFSDSPGEAQPLAEQIAVAEKAIGEELRLQAVRPGLIGGETTRVMFADPMLGPSENRAIFIDPVSLEVRGDITVYGTSGILPLRQKIDYLHSSLMLGDVGRLYSELAASWMWIAALGGIALWFYTRPKRRINNRFQNRRRVHVALGWGLLGGMLLFSATGLTWSQWAGGNVDKLRTQMNWLTPQVNTQLHGPAADVDPHAEHRGHHGGMMMPEMAMDLTLFDNVLHAARNAGIDANKLEIRPAKSSDKAWTVTEIDRGWPTQVDAVAVDPHSMQILDQTRFADFPLMAKLTRWGVDFHMGILFGLVNQLVLIVFGAGLCVLIAWGYRMWWMRRPAQAAGNPVLTLCQCWLALPASGRGVTLFISVMLGMMMPVMGFSLAFFVLIDWLRWRAQSILSLSESTK</sequence>
<keyword evidence="1" id="KW-1133">Transmembrane helix</keyword>
<dbReference type="RefSeq" id="WP_285150027.1">
    <property type="nucleotide sequence ID" value="NZ_JASSOM010000068.1"/>
</dbReference>
<proteinExistence type="predicted"/>
<reference evidence="2 3" key="1">
    <citation type="submission" date="2023-06" db="EMBL/GenBank/DDBJ databases">
        <title>Identification and characterization of antibiotic-resistant Gram-negative bacteria.</title>
        <authorList>
            <person name="Cho G.-S."/>
            <person name="Lee J."/>
            <person name="Tai E."/>
            <person name="Jeong S."/>
            <person name="Kim I."/>
            <person name="Kim B.-E."/>
            <person name="Jeong M.-I."/>
            <person name="Oh K.-K."/>
            <person name="Franz C.M.A.P."/>
        </authorList>
    </citation>
    <scope>NUCLEOTIDE SEQUENCE [LARGE SCALE GENOMIC DNA]</scope>
    <source>
        <strain evidence="2 3">V106_12</strain>
    </source>
</reference>
<dbReference type="InterPro" id="IPR005625">
    <property type="entry name" value="PepSY-ass_TM"/>
</dbReference>